<evidence type="ECO:0000313" key="2">
    <source>
        <dbReference type="Proteomes" id="UP001293254"/>
    </source>
</evidence>
<dbReference type="AlphaFoldDB" id="A0AAE2CP31"/>
<accession>A0AAE2CP31</accession>
<reference evidence="1" key="2">
    <citation type="journal article" date="2024" name="Plant">
        <title>Genomic evolution and insights into agronomic trait innovations of Sesamum species.</title>
        <authorList>
            <person name="Miao H."/>
            <person name="Wang L."/>
            <person name="Qu L."/>
            <person name="Liu H."/>
            <person name="Sun Y."/>
            <person name="Le M."/>
            <person name="Wang Q."/>
            <person name="Wei S."/>
            <person name="Zheng Y."/>
            <person name="Lin W."/>
            <person name="Duan Y."/>
            <person name="Cao H."/>
            <person name="Xiong S."/>
            <person name="Wang X."/>
            <person name="Wei L."/>
            <person name="Li C."/>
            <person name="Ma Q."/>
            <person name="Ju M."/>
            <person name="Zhao R."/>
            <person name="Li G."/>
            <person name="Mu C."/>
            <person name="Tian Q."/>
            <person name="Mei H."/>
            <person name="Zhang T."/>
            <person name="Gao T."/>
            <person name="Zhang H."/>
        </authorList>
    </citation>
    <scope>NUCLEOTIDE SEQUENCE</scope>
    <source>
        <strain evidence="1">3651</strain>
    </source>
</reference>
<proteinExistence type="predicted"/>
<gene>
    <name evidence="1" type="ORF">Salat_1230900</name>
</gene>
<organism evidence="1 2">
    <name type="scientific">Sesamum alatum</name>
    <dbReference type="NCBI Taxonomy" id="300844"/>
    <lineage>
        <taxon>Eukaryota</taxon>
        <taxon>Viridiplantae</taxon>
        <taxon>Streptophyta</taxon>
        <taxon>Embryophyta</taxon>
        <taxon>Tracheophyta</taxon>
        <taxon>Spermatophyta</taxon>
        <taxon>Magnoliopsida</taxon>
        <taxon>eudicotyledons</taxon>
        <taxon>Gunneridae</taxon>
        <taxon>Pentapetalae</taxon>
        <taxon>asterids</taxon>
        <taxon>lamiids</taxon>
        <taxon>Lamiales</taxon>
        <taxon>Pedaliaceae</taxon>
        <taxon>Sesamum</taxon>
    </lineage>
</organism>
<protein>
    <submittedName>
        <fullName evidence="1">Uncharacterized protein</fullName>
    </submittedName>
</protein>
<keyword evidence="2" id="KW-1185">Reference proteome</keyword>
<dbReference type="Proteomes" id="UP001293254">
    <property type="component" value="Unassembled WGS sequence"/>
</dbReference>
<dbReference type="EMBL" id="JACGWO010000004">
    <property type="protein sequence ID" value="KAK4429306.1"/>
    <property type="molecule type" value="Genomic_DNA"/>
</dbReference>
<comment type="caution">
    <text evidence="1">The sequence shown here is derived from an EMBL/GenBank/DDBJ whole genome shotgun (WGS) entry which is preliminary data.</text>
</comment>
<name>A0AAE2CP31_9LAMI</name>
<sequence>MVRYCADKQPGWAGWSDDGQTLAETLAETRVGHWPRRWSDSGRDIGRDAGRIVAETLAEKLVGCWPRRWPRDIGRVLHEGIPMLIKFWDDKLSCLCICLHHEHVTLVL</sequence>
<evidence type="ECO:0000313" key="1">
    <source>
        <dbReference type="EMBL" id="KAK4429306.1"/>
    </source>
</evidence>
<reference evidence="1" key="1">
    <citation type="submission" date="2020-06" db="EMBL/GenBank/DDBJ databases">
        <authorList>
            <person name="Li T."/>
            <person name="Hu X."/>
            <person name="Zhang T."/>
            <person name="Song X."/>
            <person name="Zhang H."/>
            <person name="Dai N."/>
            <person name="Sheng W."/>
            <person name="Hou X."/>
            <person name="Wei L."/>
        </authorList>
    </citation>
    <scope>NUCLEOTIDE SEQUENCE</scope>
    <source>
        <strain evidence="1">3651</strain>
        <tissue evidence="1">Leaf</tissue>
    </source>
</reference>